<dbReference type="Pfam" id="PF06199">
    <property type="entry name" value="Phage_tail_2"/>
    <property type="match status" value="1"/>
</dbReference>
<name>A0A8S5PUU1_9CAUD</name>
<proteinExistence type="predicted"/>
<evidence type="ECO:0000313" key="1">
    <source>
        <dbReference type="EMBL" id="DAE10838.1"/>
    </source>
</evidence>
<reference evidence="1" key="1">
    <citation type="journal article" date="2021" name="Proc. Natl. Acad. Sci. U.S.A.">
        <title>A Catalog of Tens of Thousands of Viruses from Human Metagenomes Reveals Hidden Associations with Chronic Diseases.</title>
        <authorList>
            <person name="Tisza M.J."/>
            <person name="Buck C.B."/>
        </authorList>
    </citation>
    <scope>NUCLEOTIDE SEQUENCE</scope>
    <source>
        <strain evidence="1">Ct9GL2</strain>
    </source>
</reference>
<dbReference type="InterPro" id="IPR011855">
    <property type="entry name" value="Phgtail_TP901_1"/>
</dbReference>
<protein>
    <submittedName>
        <fullName evidence="1">Tail tube protein</fullName>
    </submittedName>
</protein>
<sequence length="150" mass="15922">MAQTGYFNGSDMLLYVAGKPVGHCTSHTTDFTTETKERAVKPIASQGKGQSKWKDASVSGLAISISADGLVNYDETENGYAELLKAYAAAMPVEVKCMERGKEEPYLSGMFVIDSLKRVDGAGDDATYSISLKNAGAPTVLDGAKVISKD</sequence>
<accession>A0A8S5PUU1</accession>
<organism evidence="1">
    <name type="scientific">Siphoviridae sp. ct9GL2</name>
    <dbReference type="NCBI Taxonomy" id="2825368"/>
    <lineage>
        <taxon>Viruses</taxon>
        <taxon>Duplodnaviria</taxon>
        <taxon>Heunggongvirae</taxon>
        <taxon>Uroviricota</taxon>
        <taxon>Caudoviricetes</taxon>
    </lineage>
</organism>
<dbReference type="EMBL" id="BK015521">
    <property type="protein sequence ID" value="DAE10838.1"/>
    <property type="molecule type" value="Genomic_DNA"/>
</dbReference>